<sequence length="117" mass="13640">MGFVSWFKGTYLFTHLNVGKYTKRRKTFRRNCRKSESDMIQRYLDSGLASNQYCPALPIPQHPDPHFDDPEDQSFFDVQLTEAPRRRLTAPPNTLFLTDAYRTSTSLASLNHLIRTQ</sequence>
<evidence type="ECO:0000313" key="1">
    <source>
        <dbReference type="EMBL" id="KAJ9088839.1"/>
    </source>
</evidence>
<accession>A0ACC2UNY7</accession>
<organism evidence="1 2">
    <name type="scientific">Entomophthora muscae</name>
    <dbReference type="NCBI Taxonomy" id="34485"/>
    <lineage>
        <taxon>Eukaryota</taxon>
        <taxon>Fungi</taxon>
        <taxon>Fungi incertae sedis</taxon>
        <taxon>Zoopagomycota</taxon>
        <taxon>Entomophthoromycotina</taxon>
        <taxon>Entomophthoromycetes</taxon>
        <taxon>Entomophthorales</taxon>
        <taxon>Entomophthoraceae</taxon>
        <taxon>Entomophthora</taxon>
    </lineage>
</organism>
<comment type="caution">
    <text evidence="1">The sequence shown here is derived from an EMBL/GenBank/DDBJ whole genome shotgun (WGS) entry which is preliminary data.</text>
</comment>
<name>A0ACC2UNY7_9FUNG</name>
<evidence type="ECO:0000313" key="2">
    <source>
        <dbReference type="Proteomes" id="UP001165960"/>
    </source>
</evidence>
<proteinExistence type="predicted"/>
<dbReference type="EMBL" id="QTSX02000085">
    <property type="protein sequence ID" value="KAJ9088839.1"/>
    <property type="molecule type" value="Genomic_DNA"/>
</dbReference>
<reference evidence="1" key="1">
    <citation type="submission" date="2022-04" db="EMBL/GenBank/DDBJ databases">
        <title>Genome of the entomopathogenic fungus Entomophthora muscae.</title>
        <authorList>
            <person name="Elya C."/>
            <person name="Lovett B.R."/>
            <person name="Lee E."/>
            <person name="Macias A.M."/>
            <person name="Hajek A.E."/>
            <person name="De Bivort B.L."/>
            <person name="Kasson M.T."/>
            <person name="De Fine Licht H.H."/>
            <person name="Stajich J.E."/>
        </authorList>
    </citation>
    <scope>NUCLEOTIDE SEQUENCE</scope>
    <source>
        <strain evidence="1">Berkeley</strain>
    </source>
</reference>
<dbReference type="Proteomes" id="UP001165960">
    <property type="component" value="Unassembled WGS sequence"/>
</dbReference>
<gene>
    <name evidence="1" type="ORF">DSO57_1019117</name>
</gene>
<keyword evidence="2" id="KW-1185">Reference proteome</keyword>
<protein>
    <submittedName>
        <fullName evidence="1">Uncharacterized protein</fullName>
    </submittedName>
</protein>